<dbReference type="PANTHER" id="PTHR19446">
    <property type="entry name" value="REVERSE TRANSCRIPTASES"/>
    <property type="match status" value="1"/>
</dbReference>
<evidence type="ECO:0000259" key="1">
    <source>
        <dbReference type="Pfam" id="PF00078"/>
    </source>
</evidence>
<protein>
    <recommendedName>
        <fullName evidence="1">Reverse transcriptase domain-containing protein</fullName>
    </recommendedName>
</protein>
<gene>
    <name evidence="2" type="ORF">Y1Q_0016843</name>
</gene>
<sequence>MERGLVTLLYKKGLREELKNWRLITLLNFDSKLLAKVLAERFKSILGALIHKDQPCGMLGCQIHRALVQLRDALQLERERRQSVAVLNLDLEKTYDRTSHQFLFQTLEQMGVPPDFRWLDQDPLHRSEQ</sequence>
<evidence type="ECO:0000313" key="2">
    <source>
        <dbReference type="EMBL" id="KYO44729.1"/>
    </source>
</evidence>
<proteinExistence type="predicted"/>
<reference evidence="2 3" key="1">
    <citation type="journal article" date="2012" name="Genome Biol.">
        <title>Sequencing three crocodilian genomes to illuminate the evolution of archosaurs and amniotes.</title>
        <authorList>
            <person name="St John J.A."/>
            <person name="Braun E.L."/>
            <person name="Isberg S.R."/>
            <person name="Miles L.G."/>
            <person name="Chong A.Y."/>
            <person name="Gongora J."/>
            <person name="Dalzell P."/>
            <person name="Moran C."/>
            <person name="Bed'hom B."/>
            <person name="Abzhanov A."/>
            <person name="Burgess S.C."/>
            <person name="Cooksey A.M."/>
            <person name="Castoe T.A."/>
            <person name="Crawford N.G."/>
            <person name="Densmore L.D."/>
            <person name="Drew J.C."/>
            <person name="Edwards S.V."/>
            <person name="Faircloth B.C."/>
            <person name="Fujita M.K."/>
            <person name="Greenwold M.J."/>
            <person name="Hoffmann F.G."/>
            <person name="Howard J.M."/>
            <person name="Iguchi T."/>
            <person name="Janes D.E."/>
            <person name="Khan S.Y."/>
            <person name="Kohno S."/>
            <person name="de Koning A.J."/>
            <person name="Lance S.L."/>
            <person name="McCarthy F.M."/>
            <person name="McCormack J.E."/>
            <person name="Merchant M.E."/>
            <person name="Peterson D.G."/>
            <person name="Pollock D.D."/>
            <person name="Pourmand N."/>
            <person name="Raney B.J."/>
            <person name="Roessler K.A."/>
            <person name="Sanford J.R."/>
            <person name="Sawyer R.H."/>
            <person name="Schmidt C.J."/>
            <person name="Triplett E.W."/>
            <person name="Tuberville T.D."/>
            <person name="Venegas-Anaya M."/>
            <person name="Howard J.T."/>
            <person name="Jarvis E.D."/>
            <person name="Guillette L.J.Jr."/>
            <person name="Glenn T.C."/>
            <person name="Green R.E."/>
            <person name="Ray D.A."/>
        </authorList>
    </citation>
    <scope>NUCLEOTIDE SEQUENCE [LARGE SCALE GENOMIC DNA]</scope>
    <source>
        <strain evidence="2">KSC_2009_1</strain>
    </source>
</reference>
<name>A0A151P752_ALLMI</name>
<accession>A0A151P752</accession>
<dbReference type="EMBL" id="AKHW03000678">
    <property type="protein sequence ID" value="KYO44729.1"/>
    <property type="molecule type" value="Genomic_DNA"/>
</dbReference>
<dbReference type="SUPFAM" id="SSF56672">
    <property type="entry name" value="DNA/RNA polymerases"/>
    <property type="match status" value="1"/>
</dbReference>
<organism evidence="2 3">
    <name type="scientific">Alligator mississippiensis</name>
    <name type="common">American alligator</name>
    <dbReference type="NCBI Taxonomy" id="8496"/>
    <lineage>
        <taxon>Eukaryota</taxon>
        <taxon>Metazoa</taxon>
        <taxon>Chordata</taxon>
        <taxon>Craniata</taxon>
        <taxon>Vertebrata</taxon>
        <taxon>Euteleostomi</taxon>
        <taxon>Archelosauria</taxon>
        <taxon>Archosauria</taxon>
        <taxon>Crocodylia</taxon>
        <taxon>Alligatoridae</taxon>
        <taxon>Alligatorinae</taxon>
        <taxon>Alligator</taxon>
    </lineage>
</organism>
<dbReference type="Proteomes" id="UP000050525">
    <property type="component" value="Unassembled WGS sequence"/>
</dbReference>
<dbReference type="AlphaFoldDB" id="A0A151P752"/>
<keyword evidence="3" id="KW-1185">Reference proteome</keyword>
<evidence type="ECO:0000313" key="3">
    <source>
        <dbReference type="Proteomes" id="UP000050525"/>
    </source>
</evidence>
<dbReference type="InterPro" id="IPR043502">
    <property type="entry name" value="DNA/RNA_pol_sf"/>
</dbReference>
<dbReference type="InterPro" id="IPR000477">
    <property type="entry name" value="RT_dom"/>
</dbReference>
<comment type="caution">
    <text evidence="2">The sequence shown here is derived from an EMBL/GenBank/DDBJ whole genome shotgun (WGS) entry which is preliminary data.</text>
</comment>
<dbReference type="STRING" id="8496.A0A151P752"/>
<dbReference type="Pfam" id="PF00078">
    <property type="entry name" value="RVT_1"/>
    <property type="match status" value="1"/>
</dbReference>
<feature type="domain" description="Reverse transcriptase" evidence="1">
    <location>
        <begin position="11"/>
        <end position="119"/>
    </location>
</feature>